<evidence type="ECO:0000313" key="1">
    <source>
        <dbReference type="EMBL" id="KAG2268835.1"/>
    </source>
</evidence>
<proteinExistence type="predicted"/>
<dbReference type="Proteomes" id="UP000886595">
    <property type="component" value="Unassembled WGS sequence"/>
</dbReference>
<dbReference type="AlphaFoldDB" id="A0A8X7QEP3"/>
<comment type="caution">
    <text evidence="1">The sequence shown here is derived from an EMBL/GenBank/DDBJ whole genome shotgun (WGS) entry which is preliminary data.</text>
</comment>
<name>A0A8X7QEP3_BRACI</name>
<dbReference type="OrthoDB" id="10319347at2759"/>
<accession>A0A8X7QEP3</accession>
<reference evidence="1 2" key="1">
    <citation type="submission" date="2020-02" db="EMBL/GenBank/DDBJ databases">
        <authorList>
            <person name="Ma Q."/>
            <person name="Huang Y."/>
            <person name="Song X."/>
            <person name="Pei D."/>
        </authorList>
    </citation>
    <scope>NUCLEOTIDE SEQUENCE [LARGE SCALE GENOMIC DNA]</scope>
    <source>
        <strain evidence="1">Sxm20200214</strain>
        <tissue evidence="1">Leaf</tissue>
    </source>
</reference>
<dbReference type="EMBL" id="JAAMPC010000013">
    <property type="protein sequence ID" value="KAG2268835.1"/>
    <property type="molecule type" value="Genomic_DNA"/>
</dbReference>
<evidence type="ECO:0000313" key="2">
    <source>
        <dbReference type="Proteomes" id="UP000886595"/>
    </source>
</evidence>
<sequence length="243" mass="28013">MSLSMRNELTLFGRTTGLFTADMKLHLHKTFLNQMFGTWTDSLKSLQTCAQEFDYTEDLHTLSRTRPRSLKVWLWEGSYSVTTETCRVMLSWKNKICSLYVQYKVSTVTYSDSLLITANYETSATRCQFRMSKSEFQNFSGWVCLVAHICGDCYLELGLKLLLRDVKRNRWYKATNIQAPAGKIQRLLVLVSSAGMERSKINPTKTDGIKISVEMIQASKRPWQVYGHTRHSQAYSNVQALRC</sequence>
<organism evidence="1 2">
    <name type="scientific">Brassica carinata</name>
    <name type="common">Ethiopian mustard</name>
    <name type="synonym">Abyssinian cabbage</name>
    <dbReference type="NCBI Taxonomy" id="52824"/>
    <lineage>
        <taxon>Eukaryota</taxon>
        <taxon>Viridiplantae</taxon>
        <taxon>Streptophyta</taxon>
        <taxon>Embryophyta</taxon>
        <taxon>Tracheophyta</taxon>
        <taxon>Spermatophyta</taxon>
        <taxon>Magnoliopsida</taxon>
        <taxon>eudicotyledons</taxon>
        <taxon>Gunneridae</taxon>
        <taxon>Pentapetalae</taxon>
        <taxon>rosids</taxon>
        <taxon>malvids</taxon>
        <taxon>Brassicales</taxon>
        <taxon>Brassicaceae</taxon>
        <taxon>Brassiceae</taxon>
        <taxon>Brassica</taxon>
    </lineage>
</organism>
<gene>
    <name evidence="1" type="ORF">Bca52824_063390</name>
</gene>
<protein>
    <submittedName>
        <fullName evidence="1">Uncharacterized protein</fullName>
    </submittedName>
</protein>
<keyword evidence="2" id="KW-1185">Reference proteome</keyword>